<dbReference type="InterPro" id="IPR011042">
    <property type="entry name" value="6-blade_b-propeller_TolB-like"/>
</dbReference>
<dbReference type="Pfam" id="PF00034">
    <property type="entry name" value="Cytochrom_C"/>
    <property type="match status" value="1"/>
</dbReference>
<dbReference type="InterPro" id="IPR036909">
    <property type="entry name" value="Cyt_c-like_dom_sf"/>
</dbReference>
<dbReference type="GO" id="GO:0046872">
    <property type="term" value="F:metal ion binding"/>
    <property type="evidence" value="ECO:0007669"/>
    <property type="project" value="UniProtKB-KW"/>
</dbReference>
<evidence type="ECO:0000313" key="7">
    <source>
        <dbReference type="Proteomes" id="UP000680038"/>
    </source>
</evidence>
<proteinExistence type="predicted"/>
<reference evidence="6" key="1">
    <citation type="submission" date="2021-04" db="EMBL/GenBank/DDBJ databases">
        <authorList>
            <person name="Rodrigo-Torres L."/>
            <person name="Arahal R. D."/>
            <person name="Lucena T."/>
        </authorList>
    </citation>
    <scope>NUCLEOTIDE SEQUENCE</scope>
    <source>
        <strain evidence="6">CECT 9275</strain>
    </source>
</reference>
<dbReference type="InterPro" id="IPR004155">
    <property type="entry name" value="PBS_lyase_HEAT"/>
</dbReference>
<dbReference type="Proteomes" id="UP000680038">
    <property type="component" value="Unassembled WGS sequence"/>
</dbReference>
<feature type="domain" description="Cytochrome c" evidence="5">
    <location>
        <begin position="910"/>
        <end position="1045"/>
    </location>
</feature>
<evidence type="ECO:0000313" key="6">
    <source>
        <dbReference type="EMBL" id="CAG5008176.1"/>
    </source>
</evidence>
<dbReference type="NCBIfam" id="TIGR02604">
    <property type="entry name" value="Piru_Ver_Nterm"/>
    <property type="match status" value="1"/>
</dbReference>
<dbReference type="NCBIfam" id="TIGR02603">
    <property type="entry name" value="CxxCH_TIGR02603"/>
    <property type="match status" value="1"/>
</dbReference>
<protein>
    <recommendedName>
        <fullName evidence="5">Cytochrome c domain-containing protein</fullName>
    </recommendedName>
</protein>
<dbReference type="InterPro" id="IPR016024">
    <property type="entry name" value="ARM-type_fold"/>
</dbReference>
<evidence type="ECO:0000256" key="1">
    <source>
        <dbReference type="ARBA" id="ARBA00022617"/>
    </source>
</evidence>
<keyword evidence="2 4" id="KW-0479">Metal-binding</keyword>
<dbReference type="InterPro" id="IPR009056">
    <property type="entry name" value="Cyt_c-like_dom"/>
</dbReference>
<gene>
    <name evidence="6" type="ORF">DYBT9275_04210</name>
</gene>
<dbReference type="PANTHER" id="PTHR33546">
    <property type="entry name" value="LARGE, MULTIFUNCTIONAL SECRETED PROTEIN-RELATED"/>
    <property type="match status" value="1"/>
</dbReference>
<comment type="caution">
    <text evidence="6">The sequence shown here is derived from an EMBL/GenBank/DDBJ whole genome shotgun (WGS) entry which is preliminary data.</text>
</comment>
<dbReference type="InterPro" id="IPR055557">
    <property type="entry name" value="DUF7133"/>
</dbReference>
<dbReference type="PANTHER" id="PTHR33546:SF1">
    <property type="entry name" value="LARGE, MULTIFUNCTIONAL SECRETED PROTEIN"/>
    <property type="match status" value="1"/>
</dbReference>
<dbReference type="Pfam" id="PF13646">
    <property type="entry name" value="HEAT_2"/>
    <property type="match status" value="1"/>
</dbReference>
<sequence>MKKNGRVANFRSIKINSYMRFSGYVLSCLAMVLLSSSSIRRSAKLADNIHVPEGYTVEVVADSSLVAYPMFGYTDETGRLFLFESTGNVYDKTRDALTDPKFRVNLLEDKNGDGVYDKSTIFADKVGFPQGGYFYKGSLYVSSAPDLLKLTDLDGDGVSDKREVMLSGWALNVNANSLIGPFMAPDGWFYLTSAINGFDVTTKEGKRLRGETSRIWRVKPDGTQLQWVSAGGMNNPVELTFTEASEPIGTETYFTDPKAGQRDALVYWTEGGVYPKPNKNIDRDSLVRTGELMPVVSKYSRVAPSGLGRYRSNAFGDDFKGNLFSAQFNTHRILRHKLFRDGASFRTEDEIFMWTDKEDYHPTDVLEDADGSLLVVETGGWFIKGCPLSQVSKPELKGAIYRIRKNGVPKPKDPYGNSIHWASLGVTGLVTYLADARPYVADRAVQWIVERGDEAVGPLVTMLQRSAVADVRTKAVFTLARIGTEAAMAGVRLGLNDADLQVRIAASRSAGLAKDSKAVARLMALVQKNEPAVVRQAATALGQIGAPAAVPALIAASAKASDPFVRHAVIYALIMLNRPEQLQKGLVDPSPKVQEAVMIALDQMPGKPLRAAQVIPLLSAKNAGLQHTALWVASHHPEWSKDIRIFLARRLKKGALTDGEKDSFRDILVALRTDPAIQEFISEQVANAPKDQKLFLLQVMGASLTKTVPQLWVDRIAQLLLTGESTEVKAAALELVRLGGIKSLVTILQQVADNDKNTDELRMEAIAILLETSPKLSKKDFAYLYGRLEGNNDAPVRLQSASVLSQAELSEDQLYKVATDYLPRADAFILPRLVGIFKGRHSAQIGFALATTLMNSTTLDSFTGASLQAIFENYPDEVKPVAKELLQKLNLVQADRLKYLQSLESQIKKGNLEKGRQLFFSKAICWGCHTIGGEGGKLGPDLTSIQKDRSAHDLLEAIIYPNASFVREYETYQFKTKSNEYAGVIQEQSPEAVLLKTGPNTTVRIPRKDIIETKVTDVSMMPQGLDKLLSVQEMADLMAFLMGQDQDPSKDKAYLR</sequence>
<dbReference type="GO" id="GO:0020037">
    <property type="term" value="F:heme binding"/>
    <property type="evidence" value="ECO:0007669"/>
    <property type="project" value="InterPro"/>
</dbReference>
<dbReference type="AlphaFoldDB" id="A0A916JG32"/>
<dbReference type="Gene3D" id="1.10.760.10">
    <property type="entry name" value="Cytochrome c-like domain"/>
    <property type="match status" value="1"/>
</dbReference>
<dbReference type="Gene3D" id="1.25.10.10">
    <property type="entry name" value="Leucine-rich Repeat Variant"/>
    <property type="match status" value="1"/>
</dbReference>
<keyword evidence="1 4" id="KW-0349">Heme</keyword>
<dbReference type="PROSITE" id="PS51007">
    <property type="entry name" value="CYTC"/>
    <property type="match status" value="1"/>
</dbReference>
<keyword evidence="7" id="KW-1185">Reference proteome</keyword>
<accession>A0A916JG32</accession>
<evidence type="ECO:0000256" key="2">
    <source>
        <dbReference type="ARBA" id="ARBA00022723"/>
    </source>
</evidence>
<dbReference type="Pfam" id="PF23500">
    <property type="entry name" value="DUF7133"/>
    <property type="match status" value="1"/>
</dbReference>
<evidence type="ECO:0000259" key="5">
    <source>
        <dbReference type="PROSITE" id="PS51007"/>
    </source>
</evidence>
<dbReference type="Gene3D" id="2.120.10.30">
    <property type="entry name" value="TolB, C-terminal domain"/>
    <property type="match status" value="1"/>
</dbReference>
<keyword evidence="3 4" id="KW-0408">Iron</keyword>
<dbReference type="SUPFAM" id="SSF101898">
    <property type="entry name" value="NHL repeat"/>
    <property type="match status" value="1"/>
</dbReference>
<dbReference type="SUPFAM" id="SSF46626">
    <property type="entry name" value="Cytochrome c"/>
    <property type="match status" value="1"/>
</dbReference>
<dbReference type="GO" id="GO:0009055">
    <property type="term" value="F:electron transfer activity"/>
    <property type="evidence" value="ECO:0007669"/>
    <property type="project" value="InterPro"/>
</dbReference>
<dbReference type="RefSeq" id="WP_215240609.1">
    <property type="nucleotide sequence ID" value="NZ_CAJRAF010000002.1"/>
</dbReference>
<dbReference type="EMBL" id="CAJRAF010000002">
    <property type="protein sequence ID" value="CAG5008176.1"/>
    <property type="molecule type" value="Genomic_DNA"/>
</dbReference>
<dbReference type="InterPro" id="IPR013428">
    <property type="entry name" value="Membrane-bound_put_N"/>
</dbReference>
<dbReference type="SMART" id="SM00567">
    <property type="entry name" value="EZ_HEAT"/>
    <property type="match status" value="4"/>
</dbReference>
<dbReference type="InterPro" id="IPR011989">
    <property type="entry name" value="ARM-like"/>
</dbReference>
<dbReference type="SUPFAM" id="SSF48371">
    <property type="entry name" value="ARM repeat"/>
    <property type="match status" value="1"/>
</dbReference>
<evidence type="ECO:0000256" key="3">
    <source>
        <dbReference type="ARBA" id="ARBA00023004"/>
    </source>
</evidence>
<organism evidence="6 7">
    <name type="scientific">Dyadobacter helix</name>
    <dbReference type="NCBI Taxonomy" id="2822344"/>
    <lineage>
        <taxon>Bacteria</taxon>
        <taxon>Pseudomonadati</taxon>
        <taxon>Bacteroidota</taxon>
        <taxon>Cytophagia</taxon>
        <taxon>Cytophagales</taxon>
        <taxon>Spirosomataceae</taxon>
        <taxon>Dyadobacter</taxon>
    </lineage>
</organism>
<evidence type="ECO:0000256" key="4">
    <source>
        <dbReference type="PROSITE-ProRule" id="PRU00433"/>
    </source>
</evidence>
<name>A0A916JG32_9BACT</name>
<dbReference type="InterPro" id="IPR013427">
    <property type="entry name" value="Haem-bd_dom_put"/>
</dbReference>